<evidence type="ECO:0000313" key="1">
    <source>
        <dbReference type="EMBL" id="EAY07425.1"/>
    </source>
</evidence>
<dbReference type="KEGG" id="tva:4765316"/>
<dbReference type="Proteomes" id="UP000001542">
    <property type="component" value="Unassembled WGS sequence"/>
</dbReference>
<dbReference type="STRING" id="5722.A2EIU1"/>
<dbReference type="VEuPathDB" id="TrichDB:TVAGG3_0913900"/>
<dbReference type="EMBL" id="DS113400">
    <property type="protein sequence ID" value="EAY07425.1"/>
    <property type="molecule type" value="Genomic_DNA"/>
</dbReference>
<dbReference type="SUPFAM" id="SSF52058">
    <property type="entry name" value="L domain-like"/>
    <property type="match status" value="1"/>
</dbReference>
<dbReference type="InterPro" id="IPR026906">
    <property type="entry name" value="LRR_5"/>
</dbReference>
<dbReference type="InterPro" id="IPR032675">
    <property type="entry name" value="LRR_dom_sf"/>
</dbReference>
<name>A2EIU1_TRIV3</name>
<proteinExistence type="predicted"/>
<protein>
    <recommendedName>
        <fullName evidence="3">Surface antigen BspA-like</fullName>
    </recommendedName>
</protein>
<organism evidence="1 2">
    <name type="scientific">Trichomonas vaginalis (strain ATCC PRA-98 / G3)</name>
    <dbReference type="NCBI Taxonomy" id="412133"/>
    <lineage>
        <taxon>Eukaryota</taxon>
        <taxon>Metamonada</taxon>
        <taxon>Parabasalia</taxon>
        <taxon>Trichomonadida</taxon>
        <taxon>Trichomonadidae</taxon>
        <taxon>Trichomonas</taxon>
    </lineage>
</organism>
<dbReference type="RefSeq" id="XP_001319648.1">
    <property type="nucleotide sequence ID" value="XM_001319613.1"/>
</dbReference>
<dbReference type="AlphaFoldDB" id="A2EIU1"/>
<reference evidence="1" key="1">
    <citation type="submission" date="2006-10" db="EMBL/GenBank/DDBJ databases">
        <authorList>
            <person name="Amadeo P."/>
            <person name="Zhao Q."/>
            <person name="Wortman J."/>
            <person name="Fraser-Liggett C."/>
            <person name="Carlton J."/>
        </authorList>
    </citation>
    <scope>NUCLEOTIDE SEQUENCE</scope>
    <source>
        <strain evidence="1">G3</strain>
    </source>
</reference>
<accession>A2EIU1</accession>
<sequence>MNTITVIHVGEGCTALTTGTFYNFASLVDLYLPSTLQTITGSDTNYCFKLANIYLPSGSNYLELDTYGALYTKGLVKLIRLPPMKTSFAFSSQTTTIGERSMQGCRKISTLNITNSITSVANMYLYDSYFTKIYIETGSSLTSITNWGHAFKLTYIFIAKSVISIASGAFSYNYLLKTIEFETGSVLTTINSNAFYFTVFEKFVFPPNCTTISSYLFNLVTTLKYIYIPASLISINTQAFTGAQNIQTIEIDPNNPAYTVISPATLMLKDIYPTFFNKLYHSSFSH</sequence>
<dbReference type="PANTHER" id="PTHR45661:SF3">
    <property type="entry name" value="IG-LIKE DOMAIN-CONTAINING PROTEIN"/>
    <property type="match status" value="1"/>
</dbReference>
<dbReference type="OrthoDB" id="2013775at2759"/>
<dbReference type="Gene3D" id="3.40.50.12480">
    <property type="match status" value="1"/>
</dbReference>
<evidence type="ECO:0000313" key="2">
    <source>
        <dbReference type="Proteomes" id="UP000001542"/>
    </source>
</evidence>
<dbReference type="Pfam" id="PF13306">
    <property type="entry name" value="LRR_5"/>
    <property type="match status" value="2"/>
</dbReference>
<dbReference type="InParanoid" id="A2EIU1"/>
<dbReference type="InterPro" id="IPR053139">
    <property type="entry name" value="Surface_bspA-like"/>
</dbReference>
<reference evidence="1" key="2">
    <citation type="journal article" date="2007" name="Science">
        <title>Draft genome sequence of the sexually transmitted pathogen Trichomonas vaginalis.</title>
        <authorList>
            <person name="Carlton J.M."/>
            <person name="Hirt R.P."/>
            <person name="Silva J.C."/>
            <person name="Delcher A.L."/>
            <person name="Schatz M."/>
            <person name="Zhao Q."/>
            <person name="Wortman J.R."/>
            <person name="Bidwell S.L."/>
            <person name="Alsmark U.C.M."/>
            <person name="Besteiro S."/>
            <person name="Sicheritz-Ponten T."/>
            <person name="Noel C.J."/>
            <person name="Dacks J.B."/>
            <person name="Foster P.G."/>
            <person name="Simillion C."/>
            <person name="Van de Peer Y."/>
            <person name="Miranda-Saavedra D."/>
            <person name="Barton G.J."/>
            <person name="Westrop G.D."/>
            <person name="Mueller S."/>
            <person name="Dessi D."/>
            <person name="Fiori P.L."/>
            <person name="Ren Q."/>
            <person name="Paulsen I."/>
            <person name="Zhang H."/>
            <person name="Bastida-Corcuera F.D."/>
            <person name="Simoes-Barbosa A."/>
            <person name="Brown M.T."/>
            <person name="Hayes R.D."/>
            <person name="Mukherjee M."/>
            <person name="Okumura C.Y."/>
            <person name="Schneider R."/>
            <person name="Smith A.J."/>
            <person name="Vanacova S."/>
            <person name="Villalvazo M."/>
            <person name="Haas B.J."/>
            <person name="Pertea M."/>
            <person name="Feldblyum T.V."/>
            <person name="Utterback T.R."/>
            <person name="Shu C.L."/>
            <person name="Osoegawa K."/>
            <person name="de Jong P.J."/>
            <person name="Hrdy I."/>
            <person name="Horvathova L."/>
            <person name="Zubacova Z."/>
            <person name="Dolezal P."/>
            <person name="Malik S.B."/>
            <person name="Logsdon J.M. Jr."/>
            <person name="Henze K."/>
            <person name="Gupta A."/>
            <person name="Wang C.C."/>
            <person name="Dunne R.L."/>
            <person name="Upcroft J.A."/>
            <person name="Upcroft P."/>
            <person name="White O."/>
            <person name="Salzberg S.L."/>
            <person name="Tang P."/>
            <person name="Chiu C.-H."/>
            <person name="Lee Y.-S."/>
            <person name="Embley T.M."/>
            <person name="Coombs G.H."/>
            <person name="Mottram J.C."/>
            <person name="Tachezy J."/>
            <person name="Fraser-Liggett C.M."/>
            <person name="Johnson P.J."/>
        </authorList>
    </citation>
    <scope>NUCLEOTIDE SEQUENCE [LARGE SCALE GENOMIC DNA]</scope>
    <source>
        <strain evidence="1">G3</strain>
    </source>
</reference>
<dbReference type="VEuPathDB" id="TrichDB:TVAG_194360"/>
<keyword evidence="2" id="KW-1185">Reference proteome</keyword>
<dbReference type="Gene3D" id="3.80.10.10">
    <property type="entry name" value="Ribonuclease Inhibitor"/>
    <property type="match status" value="1"/>
</dbReference>
<gene>
    <name evidence="1" type="ORF">TVAG_419670</name>
</gene>
<evidence type="ECO:0008006" key="3">
    <source>
        <dbReference type="Google" id="ProtNLM"/>
    </source>
</evidence>
<dbReference type="PANTHER" id="PTHR45661">
    <property type="entry name" value="SURFACE ANTIGEN"/>
    <property type="match status" value="1"/>
</dbReference>